<feature type="region of interest" description="Disordered" evidence="1">
    <location>
        <begin position="336"/>
        <end position="366"/>
    </location>
</feature>
<evidence type="ECO:0000313" key="4">
    <source>
        <dbReference type="Proteomes" id="UP001374579"/>
    </source>
</evidence>
<feature type="compositionally biased region" description="Gly residues" evidence="1">
    <location>
        <begin position="352"/>
        <end position="363"/>
    </location>
</feature>
<gene>
    <name evidence="3" type="ORF">V1264_007232</name>
</gene>
<protein>
    <submittedName>
        <fullName evidence="3">Uncharacterized protein</fullName>
    </submittedName>
</protein>
<name>A0AAN9AUG2_9CAEN</name>
<comment type="caution">
    <text evidence="3">The sequence shown here is derived from an EMBL/GenBank/DDBJ whole genome shotgun (WGS) entry which is preliminary data.</text>
</comment>
<dbReference type="Proteomes" id="UP001374579">
    <property type="component" value="Unassembled WGS sequence"/>
</dbReference>
<sequence length="397" mass="43359">MLSSKVLVSVVTVAVFTLLHVTYGQQQNGQVGQCRNGLDQEIPTQCLEPNGIDYNGTLFIISRNVTGALPPGVTYNGFKDIMCNEAKQDKVVPCILKLMQKWNQTTCTEQDRIMMAAVGGQLLVLMEGFCQDPCVQPGRQTLIQCFAAVQVDPSSILQNATIIKDKFQFIGNDSASAANFCKRRQELFNCLSPLSTECPKLVNQLYELGIDLQGMELATLELCKDIGSYLKAYDCFVKPAPAIQQCNQENLQLFQQVQQERYRTGQTSPLQYQSRLCQTKLSKVDCELRNYATICGQDSADLLSAYECTTMPKPCRDGPETKRVFEPLCKKVTIPSPTVTVRPTPPPKPRGTTGGTGGTGVPGGFNNNNDNGGVAAVIGSLRVLVLSVAMAMGVMLM</sequence>
<dbReference type="EMBL" id="JBAMIC010000019">
    <property type="protein sequence ID" value="KAK7093488.1"/>
    <property type="molecule type" value="Genomic_DNA"/>
</dbReference>
<dbReference type="AlphaFoldDB" id="A0AAN9AUG2"/>
<reference evidence="3 4" key="1">
    <citation type="submission" date="2024-02" db="EMBL/GenBank/DDBJ databases">
        <title>Chromosome-scale genome assembly of the rough periwinkle Littorina saxatilis.</title>
        <authorList>
            <person name="De Jode A."/>
            <person name="Faria R."/>
            <person name="Formenti G."/>
            <person name="Sims Y."/>
            <person name="Smith T.P."/>
            <person name="Tracey A."/>
            <person name="Wood J.M.D."/>
            <person name="Zagrodzka Z.B."/>
            <person name="Johannesson K."/>
            <person name="Butlin R.K."/>
            <person name="Leder E.H."/>
        </authorList>
    </citation>
    <scope>NUCLEOTIDE SEQUENCE [LARGE SCALE GENOMIC DNA]</scope>
    <source>
        <strain evidence="3">Snail1</strain>
        <tissue evidence="3">Muscle</tissue>
    </source>
</reference>
<evidence type="ECO:0000256" key="1">
    <source>
        <dbReference type="SAM" id="MobiDB-lite"/>
    </source>
</evidence>
<feature type="chain" id="PRO_5042840358" evidence="2">
    <location>
        <begin position="25"/>
        <end position="397"/>
    </location>
</feature>
<organism evidence="3 4">
    <name type="scientific">Littorina saxatilis</name>
    <dbReference type="NCBI Taxonomy" id="31220"/>
    <lineage>
        <taxon>Eukaryota</taxon>
        <taxon>Metazoa</taxon>
        <taxon>Spiralia</taxon>
        <taxon>Lophotrochozoa</taxon>
        <taxon>Mollusca</taxon>
        <taxon>Gastropoda</taxon>
        <taxon>Caenogastropoda</taxon>
        <taxon>Littorinimorpha</taxon>
        <taxon>Littorinoidea</taxon>
        <taxon>Littorinidae</taxon>
        <taxon>Littorina</taxon>
    </lineage>
</organism>
<feature type="signal peptide" evidence="2">
    <location>
        <begin position="1"/>
        <end position="24"/>
    </location>
</feature>
<keyword evidence="4" id="KW-1185">Reference proteome</keyword>
<evidence type="ECO:0000313" key="3">
    <source>
        <dbReference type="EMBL" id="KAK7093488.1"/>
    </source>
</evidence>
<evidence type="ECO:0000256" key="2">
    <source>
        <dbReference type="SAM" id="SignalP"/>
    </source>
</evidence>
<accession>A0AAN9AUG2</accession>
<keyword evidence="2" id="KW-0732">Signal</keyword>
<proteinExistence type="predicted"/>